<name>A0A921F138_9LACO</name>
<protein>
    <submittedName>
        <fullName evidence="8">Phosphodiester glycosidase family protein</fullName>
    </submittedName>
</protein>
<dbReference type="InterPro" id="IPR006311">
    <property type="entry name" value="TAT_signal"/>
</dbReference>
<dbReference type="InterPro" id="IPR004843">
    <property type="entry name" value="Calcineurin-like_PHP"/>
</dbReference>
<dbReference type="GO" id="GO:0046872">
    <property type="term" value="F:metal ion binding"/>
    <property type="evidence" value="ECO:0007669"/>
    <property type="project" value="InterPro"/>
</dbReference>
<dbReference type="InterPro" id="IPR018711">
    <property type="entry name" value="NAGPA"/>
</dbReference>
<dbReference type="PANTHER" id="PTHR22953">
    <property type="entry name" value="ACID PHOSPHATASE RELATED"/>
    <property type="match status" value="1"/>
</dbReference>
<evidence type="ECO:0000313" key="9">
    <source>
        <dbReference type="Proteomes" id="UP000721920"/>
    </source>
</evidence>
<dbReference type="Proteomes" id="UP000721920">
    <property type="component" value="Unassembled WGS sequence"/>
</dbReference>
<dbReference type="InterPro" id="IPR003961">
    <property type="entry name" value="FN3_dom"/>
</dbReference>
<dbReference type="Gene3D" id="2.60.120.430">
    <property type="entry name" value="Galactose-binding lectin"/>
    <property type="match status" value="1"/>
</dbReference>
<dbReference type="GO" id="GO:0016798">
    <property type="term" value="F:hydrolase activity, acting on glycosyl bonds"/>
    <property type="evidence" value="ECO:0007669"/>
    <property type="project" value="UniProtKB-KW"/>
</dbReference>
<dbReference type="InterPro" id="IPR015914">
    <property type="entry name" value="PAPs_N"/>
</dbReference>
<feature type="domain" description="Calcineurin-like phosphoesterase" evidence="4">
    <location>
        <begin position="1119"/>
        <end position="1310"/>
    </location>
</feature>
<dbReference type="Pfam" id="PF09992">
    <property type="entry name" value="NAGPA"/>
    <property type="match status" value="1"/>
</dbReference>
<dbReference type="GO" id="GO:0003993">
    <property type="term" value="F:acid phosphatase activity"/>
    <property type="evidence" value="ECO:0007669"/>
    <property type="project" value="InterPro"/>
</dbReference>
<organism evidence="8 9">
    <name type="scientific">Levilactobacillus hammesii</name>
    <dbReference type="NCBI Taxonomy" id="267633"/>
    <lineage>
        <taxon>Bacteria</taxon>
        <taxon>Bacillati</taxon>
        <taxon>Bacillota</taxon>
        <taxon>Bacilli</taxon>
        <taxon>Lactobacillales</taxon>
        <taxon>Lactobacillaceae</taxon>
        <taxon>Levilactobacillus</taxon>
    </lineage>
</organism>
<dbReference type="SUPFAM" id="SSF56300">
    <property type="entry name" value="Metallo-dependent phosphatases"/>
    <property type="match status" value="1"/>
</dbReference>
<dbReference type="InterPro" id="IPR039331">
    <property type="entry name" value="PAPs-like"/>
</dbReference>
<feature type="domain" description="DUF5776" evidence="7">
    <location>
        <begin position="1529"/>
        <end position="1595"/>
    </location>
</feature>
<dbReference type="EMBL" id="DYXN01000061">
    <property type="protein sequence ID" value="HJE86729.1"/>
    <property type="molecule type" value="Genomic_DNA"/>
</dbReference>
<gene>
    <name evidence="8" type="ORF">K8U88_03985</name>
</gene>
<dbReference type="InterPro" id="IPR029052">
    <property type="entry name" value="Metallo-depent_PP-like"/>
</dbReference>
<evidence type="ECO:0000259" key="4">
    <source>
        <dbReference type="Pfam" id="PF00149"/>
    </source>
</evidence>
<keyword evidence="1 3" id="KW-0732">Signal</keyword>
<feature type="domain" description="Purple acid phosphatase N-terminal" evidence="6">
    <location>
        <begin position="1015"/>
        <end position="1111"/>
    </location>
</feature>
<feature type="signal peptide" evidence="3">
    <location>
        <begin position="1"/>
        <end position="28"/>
    </location>
</feature>
<sequence>MTTRRRQLRATLATALVLMPLLTPVAHAQTSMTHQVLASQLAAKAKTGAKETKAVNVAQSTIEHTENQLASGIDEKKVTYKNTIGDRTVMNTVSVDLKNKTTGLYAGTLDDEKGFGLQTVRDEANAAIKHGHQVVAGLNADFFNMGSGEPSGNVVKDGVEIHAAKADSGEAFFGVKKNGDPIIGDQGQYDAVKGDLSQALGGLGILVKQGVVQTDIHQYGDDFAARSAVGIRKDGTVFFVTVDGKQSPYSNGMTTAELAETMKDQGAVDALNLDGGGSTTYLSRTPGDEGLSLKNKPSDGKERKVSNSWLITTTEKSDHSFDRAQVSPKDSVYTPKSTINFSAKGVDKAGYNAELPANVSWSLEDNQLGEIDAKTGTFKSNGKSGDVTAKLIHEGKVVGKAMVTIAMPDSLTFLNKKISLKTSSVSSLGMTARYKGRDVTLKEHDIEWKVPAELGTVDAQGQLHTASKHAKGTITATIAGTNTSESIDVEIGQLPVVLYDFEKGLDDWKVSDSGRGEQNSLGLASPENGQVRFGDHAMEVKFDFTTGQKGTTLGAYAGPETKKEIPGAPTAIGMWVYATPESQGYWLRSQIYDGKGTPKPLNFTDQKTGIDWTGWKYVEAQIPKDYQGPYATFPKQVVRVMALKSGQEGGSPQTKGSIFVDNIRAVYGANVDDLKSPIVDSISVDGKTLTNNAPTITTKVHDDQSDPNMSGIDWERNKIYVDGQDLTNDSSKYTFDPDGTFTLKGYQYANGTHHVKVVVYDKFGNRTDKEAYFDIQANNQTGIRLELQNKSVKLGSTAEFNLVAEKLTNIKSGEFTINIGKGFPVKKVDFAKDSKDNTYDYDKNTGILKLHIKDNGGVSTKAAANVLAHVVVDVPNGTEADAKLNLQLTRGTAEFANVENADMLSSFASKPMNIKVEADYRVKLGQMIVTKPGELTVTDDQNKPVSDAVITMKRGTSETVEVGKTDSQGHLQSDKLTAASGKFILFVKKGTSSNFPTHAQAFDAAKSDTPSNLLAGSTQDPMTQKTITWFTNPIAGKQAAIMQVAPTKDYKDKKDAAFTDYKGEQKTFTYVSDSKAIRVNSVTAKGLKPGTEYTYRVGNGEKWSETRQFKTLTDSKNLTFNIFGDTQVGKTSELDDFNKIIERLETQEHRPDFALHVGDFNDDQAVFNEADITSQMFDNHPIYDSLDMIHVLGNHEYMGDDGSKATAMLGTPSHNGAPVNRKGTFSVDYGNMHIASLGWTNNADEMKQELDWLRKDMRSSNKTWKIVATHQPPYNKNPADSESTMFHKMLPPVCDELGIDVVFSGHDHSYGRTRKLFNYKESQTKGTTYLAAGHTGDKTYDILPNEPDAWKYLQKDKHQKVYLTAEVHDKQMKIITRDPDGKEIDSVELTANKYDQAGPSGNYGQGGSTGVTQPDANTGSQTEDNHSTSSSENKPTTPAKPHKQSLPAMVTAVKGMVLYRKPDFSKSNQILGYRHQPQMHQPQFKVLGTAKSKAGRLRYHVRDVNKKSKSYGKTGYITANAKYVQPAEYSKAAKTITVINTHGLSAYGNGKLTGKAKHHYRQGQVLKVKRIVHQNGHYSFQLTNKQYVSANKQSVQTGKHTVPKRVTVKHGINLYRDVNFKHKRHHIAAKTVLKIEGWDYSNNGIRHYKVSGGYITASRTFVK</sequence>
<accession>A0A921F138</accession>
<feature type="domain" description="DUF5776" evidence="7">
    <location>
        <begin position="1601"/>
        <end position="1662"/>
    </location>
</feature>
<reference evidence="8" key="2">
    <citation type="submission" date="2021-09" db="EMBL/GenBank/DDBJ databases">
        <authorList>
            <person name="Gilroy R."/>
        </authorList>
    </citation>
    <scope>NUCLEOTIDE SEQUENCE</scope>
    <source>
        <strain evidence="8">CHK173-2145</strain>
    </source>
</reference>
<dbReference type="Gene3D" id="3.60.21.10">
    <property type="match status" value="1"/>
</dbReference>
<feature type="domain" description="Phosphodiester glycosidase" evidence="5">
    <location>
        <begin position="133"/>
        <end position="311"/>
    </location>
</feature>
<feature type="compositionally biased region" description="Polar residues" evidence="2">
    <location>
        <begin position="1410"/>
        <end position="1436"/>
    </location>
</feature>
<feature type="region of interest" description="Disordered" evidence="2">
    <location>
        <begin position="278"/>
        <end position="305"/>
    </location>
</feature>
<feature type="compositionally biased region" description="Basic and acidic residues" evidence="2">
    <location>
        <begin position="296"/>
        <end position="305"/>
    </location>
</feature>
<feature type="region of interest" description="Disordered" evidence="2">
    <location>
        <begin position="1392"/>
        <end position="1447"/>
    </location>
</feature>
<dbReference type="PROSITE" id="PS51318">
    <property type="entry name" value="TAT"/>
    <property type="match status" value="1"/>
</dbReference>
<dbReference type="CDD" id="cd00063">
    <property type="entry name" value="FN3"/>
    <property type="match status" value="1"/>
</dbReference>
<reference evidence="8" key="1">
    <citation type="journal article" date="2021" name="PeerJ">
        <title>Extensive microbial diversity within the chicken gut microbiome revealed by metagenomics and culture.</title>
        <authorList>
            <person name="Gilroy R."/>
            <person name="Ravi A."/>
            <person name="Getino M."/>
            <person name="Pursley I."/>
            <person name="Horton D.L."/>
            <person name="Alikhan N.F."/>
            <person name="Baker D."/>
            <person name="Gharbi K."/>
            <person name="Hall N."/>
            <person name="Watson M."/>
            <person name="Adriaenssens E.M."/>
            <person name="Foster-Nyarko E."/>
            <person name="Jarju S."/>
            <person name="Secka A."/>
            <person name="Antonio M."/>
            <person name="Oren A."/>
            <person name="Chaudhuri R.R."/>
            <person name="La Ragione R."/>
            <person name="Hildebrand F."/>
            <person name="Pallen M.J."/>
        </authorList>
    </citation>
    <scope>NUCLEOTIDE SEQUENCE</scope>
    <source>
        <strain evidence="8">CHK173-2145</strain>
    </source>
</reference>
<evidence type="ECO:0000256" key="2">
    <source>
        <dbReference type="SAM" id="MobiDB-lite"/>
    </source>
</evidence>
<dbReference type="Gene3D" id="2.60.40.380">
    <property type="entry name" value="Purple acid phosphatase-like, N-terminal"/>
    <property type="match status" value="1"/>
</dbReference>
<dbReference type="Pfam" id="PF16656">
    <property type="entry name" value="Pur_ac_phosph_N"/>
    <property type="match status" value="1"/>
</dbReference>
<keyword evidence="8" id="KW-0378">Hydrolase</keyword>
<comment type="caution">
    <text evidence="8">The sequence shown here is derived from an EMBL/GenBank/DDBJ whole genome shotgun (WGS) entry which is preliminary data.</text>
</comment>
<evidence type="ECO:0000259" key="5">
    <source>
        <dbReference type="Pfam" id="PF09992"/>
    </source>
</evidence>
<proteinExistence type="predicted"/>
<evidence type="ECO:0000256" key="3">
    <source>
        <dbReference type="SAM" id="SignalP"/>
    </source>
</evidence>
<keyword evidence="8" id="KW-0326">Glycosidase</keyword>
<dbReference type="InterPro" id="IPR008963">
    <property type="entry name" value="Purple_acid_Pase-like_N"/>
</dbReference>
<dbReference type="InterPro" id="IPR044081">
    <property type="entry name" value="DUF5776"/>
</dbReference>
<dbReference type="Pfam" id="PF19087">
    <property type="entry name" value="DUF5776"/>
    <property type="match status" value="2"/>
</dbReference>
<evidence type="ECO:0000313" key="8">
    <source>
        <dbReference type="EMBL" id="HJE86729.1"/>
    </source>
</evidence>
<dbReference type="SUPFAM" id="SSF49363">
    <property type="entry name" value="Purple acid phosphatase, N-terminal domain"/>
    <property type="match status" value="1"/>
</dbReference>
<dbReference type="PANTHER" id="PTHR22953:SF153">
    <property type="entry name" value="PURPLE ACID PHOSPHATASE"/>
    <property type="match status" value="1"/>
</dbReference>
<evidence type="ECO:0000259" key="7">
    <source>
        <dbReference type="Pfam" id="PF19087"/>
    </source>
</evidence>
<dbReference type="Pfam" id="PF00149">
    <property type="entry name" value="Metallophos"/>
    <property type="match status" value="1"/>
</dbReference>
<evidence type="ECO:0000259" key="6">
    <source>
        <dbReference type="Pfam" id="PF16656"/>
    </source>
</evidence>
<evidence type="ECO:0000256" key="1">
    <source>
        <dbReference type="ARBA" id="ARBA00022729"/>
    </source>
</evidence>
<feature type="chain" id="PRO_5036861448" evidence="3">
    <location>
        <begin position="29"/>
        <end position="1663"/>
    </location>
</feature>